<sequence length="641" mass="69579">MSGEEGAAMPLTEVRTRAPDPTPVKKKPFSKRSPSLRSLMTIPAEPTGLSDKTVERKDRDKPDTIAAEHVEKLLEDMDENNNGVVERDEFRRYVKRMEWPLTDEKIDAMFTEADGNGDGRLDFRELSAAASGRFKQRVHKQEWFSFLSTVAEMLAGTQNVFELPIDPPMQVEVQDGADMAPDILTYRPRRFSVGEPPSDRSPGSRRPDSSTAKSHAARDQLFVVPPKASAKPNAAVAIATLDSFAPIGGGRGARPVRQSAQAAMAAIAAMAINQEIESKVSLSDRAEVRQFYPPPERDDSPRRAFDMSAALGRSMAPVLGSRYAVSFESTRTFDAAVRGQHERSERASSWPEPRPAHTRDALPHAPPPRQLRELVGATRTGTAAGDHYVPATRDTTAVRRDGVMRGGIDDETQPWQPLRLAVNEGITPSLELLERRRTGGRPIAHAAERVAADARARLGFTLTSLLHKPLSPQQMRALAAADKRRADGSVEWAPPRPIDLLNGKPSAHAFRDEPLVTARVLDASGAPDMRLGTRPPPTAQFARETLRGGEPLRLQLTQNVHPASTTKAPSGLIRGEWTEHGRTRSAGARAPAGEAGGGARAAARADRPAERASAARPRAATAADGGRTLVAVDLRPERAGR</sequence>
<dbReference type="EMBL" id="JAGTXO010000055">
    <property type="protein sequence ID" value="KAG8458214.1"/>
    <property type="molecule type" value="Genomic_DNA"/>
</dbReference>
<dbReference type="Pfam" id="PF13499">
    <property type="entry name" value="EF-hand_7"/>
    <property type="match status" value="1"/>
</dbReference>
<evidence type="ECO:0000313" key="5">
    <source>
        <dbReference type="Proteomes" id="UP000751190"/>
    </source>
</evidence>
<evidence type="ECO:0000256" key="1">
    <source>
        <dbReference type="ARBA" id="ARBA00022837"/>
    </source>
</evidence>
<dbReference type="OrthoDB" id="444540at2759"/>
<reference evidence="4" key="1">
    <citation type="submission" date="2021-05" db="EMBL/GenBank/DDBJ databases">
        <title>The genome of the haptophyte Pavlova lutheri (Diacronema luteri, Pavlovales) - a model for lipid biosynthesis in eukaryotic algae.</title>
        <authorList>
            <person name="Hulatt C.J."/>
            <person name="Posewitz M.C."/>
        </authorList>
    </citation>
    <scope>NUCLEOTIDE SEQUENCE</scope>
    <source>
        <strain evidence="4">NIVA-4/92</strain>
    </source>
</reference>
<dbReference type="PROSITE" id="PS00018">
    <property type="entry name" value="EF_HAND_1"/>
    <property type="match status" value="2"/>
</dbReference>
<proteinExistence type="predicted"/>
<dbReference type="GO" id="GO:0005509">
    <property type="term" value="F:calcium ion binding"/>
    <property type="evidence" value="ECO:0007669"/>
    <property type="project" value="InterPro"/>
</dbReference>
<feature type="region of interest" description="Disordered" evidence="2">
    <location>
        <begin position="1"/>
        <end position="63"/>
    </location>
</feature>
<evidence type="ECO:0000256" key="2">
    <source>
        <dbReference type="SAM" id="MobiDB-lite"/>
    </source>
</evidence>
<dbReference type="InterPro" id="IPR018247">
    <property type="entry name" value="EF_Hand_1_Ca_BS"/>
</dbReference>
<gene>
    <name evidence="4" type="ORF">KFE25_001506</name>
</gene>
<accession>A0A8J6C283</accession>
<dbReference type="Proteomes" id="UP000751190">
    <property type="component" value="Unassembled WGS sequence"/>
</dbReference>
<protein>
    <recommendedName>
        <fullName evidence="3">EF-hand domain-containing protein</fullName>
    </recommendedName>
</protein>
<feature type="compositionally biased region" description="Low complexity" evidence="2">
    <location>
        <begin position="611"/>
        <end position="628"/>
    </location>
</feature>
<dbReference type="AlphaFoldDB" id="A0A8J6C283"/>
<dbReference type="SUPFAM" id="SSF47473">
    <property type="entry name" value="EF-hand"/>
    <property type="match status" value="1"/>
</dbReference>
<feature type="region of interest" description="Disordered" evidence="2">
    <location>
        <begin position="336"/>
        <end position="368"/>
    </location>
</feature>
<dbReference type="Gene3D" id="1.10.238.10">
    <property type="entry name" value="EF-hand"/>
    <property type="match status" value="1"/>
</dbReference>
<keyword evidence="5" id="KW-1185">Reference proteome</keyword>
<dbReference type="CDD" id="cd00051">
    <property type="entry name" value="EFh"/>
    <property type="match status" value="1"/>
</dbReference>
<dbReference type="InterPro" id="IPR011992">
    <property type="entry name" value="EF-hand-dom_pair"/>
</dbReference>
<feature type="compositionally biased region" description="Basic and acidic residues" evidence="2">
    <location>
        <begin position="52"/>
        <end position="63"/>
    </location>
</feature>
<keyword evidence="1" id="KW-0106">Calcium</keyword>
<feature type="domain" description="EF-hand" evidence="3">
    <location>
        <begin position="65"/>
        <end position="100"/>
    </location>
</feature>
<feature type="region of interest" description="Disordered" evidence="2">
    <location>
        <begin position="582"/>
        <end position="641"/>
    </location>
</feature>
<feature type="domain" description="EF-hand" evidence="3">
    <location>
        <begin position="101"/>
        <end position="136"/>
    </location>
</feature>
<organism evidence="4 5">
    <name type="scientific">Diacronema lutheri</name>
    <name type="common">Unicellular marine alga</name>
    <name type="synonym">Monochrysis lutheri</name>
    <dbReference type="NCBI Taxonomy" id="2081491"/>
    <lineage>
        <taxon>Eukaryota</taxon>
        <taxon>Haptista</taxon>
        <taxon>Haptophyta</taxon>
        <taxon>Pavlovophyceae</taxon>
        <taxon>Pavlovales</taxon>
        <taxon>Pavlovaceae</taxon>
        <taxon>Diacronema</taxon>
    </lineage>
</organism>
<dbReference type="SMART" id="SM00054">
    <property type="entry name" value="EFh"/>
    <property type="match status" value="2"/>
</dbReference>
<evidence type="ECO:0000259" key="3">
    <source>
        <dbReference type="PROSITE" id="PS50222"/>
    </source>
</evidence>
<feature type="compositionally biased region" description="Low complexity" evidence="2">
    <location>
        <begin position="584"/>
        <end position="593"/>
    </location>
</feature>
<dbReference type="InterPro" id="IPR002048">
    <property type="entry name" value="EF_hand_dom"/>
</dbReference>
<evidence type="ECO:0000313" key="4">
    <source>
        <dbReference type="EMBL" id="KAG8458214.1"/>
    </source>
</evidence>
<name>A0A8J6C283_DIALT</name>
<comment type="caution">
    <text evidence="4">The sequence shown here is derived from an EMBL/GenBank/DDBJ whole genome shotgun (WGS) entry which is preliminary data.</text>
</comment>
<dbReference type="PROSITE" id="PS50222">
    <property type="entry name" value="EF_HAND_2"/>
    <property type="match status" value="2"/>
</dbReference>
<feature type="region of interest" description="Disordered" evidence="2">
    <location>
        <begin position="186"/>
        <end position="224"/>
    </location>
</feature>